<dbReference type="SUPFAM" id="SSF53756">
    <property type="entry name" value="UDP-Glycosyltransferase/glycogen phosphorylase"/>
    <property type="match status" value="1"/>
</dbReference>
<dbReference type="Proteomes" id="UP001228581">
    <property type="component" value="Unassembled WGS sequence"/>
</dbReference>
<dbReference type="Pfam" id="PF13692">
    <property type="entry name" value="Glyco_trans_1_4"/>
    <property type="match status" value="1"/>
</dbReference>
<dbReference type="PANTHER" id="PTHR45947">
    <property type="entry name" value="SULFOQUINOVOSYL TRANSFERASE SQD2"/>
    <property type="match status" value="1"/>
</dbReference>
<evidence type="ECO:0000313" key="3">
    <source>
        <dbReference type="Proteomes" id="UP001228581"/>
    </source>
</evidence>
<dbReference type="InterPro" id="IPR050194">
    <property type="entry name" value="Glycosyltransferase_grp1"/>
</dbReference>
<dbReference type="RefSeq" id="WP_314002481.1">
    <property type="nucleotide sequence ID" value="NZ_JASJOT010000029.1"/>
</dbReference>
<sequence>MRILHFNQRDDGGAGRAMLRLHQGLRADKIESSAFVQVKTSDDEFIFIPDGVLGKLSAKLKLSEHISHLPLRLYKQRTSGAFSPPFALQSFTDIVHKLNPDIVHLHWINHGFLDIKTLQAFRKPIVWTLHDMWPFTGGCHYSNTCDRYKHTCGACTVLGSTKEKDLSHYIWKRKNKRWKDLDLSIVAPSTWMANCARESSLFRNVPVQQISNGLDMNQYRPIDKQSARQLLNLPQNKYLLLFGAANIEDTRKGLHLLLPALQQLHESELNDKIELLVFGATSFQQMQEAEFPINSLGRFADNLSLSLVYSAADVFIAPSLEDNLPNTLVESLACGTPAVAFNIGGIPDIIDHQQNGYLATPFEPSSLAEGIKWILQSPDKQFLHEAARQKAEQSFSLTAQTKHYQRLYESILSNVAAQ</sequence>
<evidence type="ECO:0000259" key="1">
    <source>
        <dbReference type="Pfam" id="PF13439"/>
    </source>
</evidence>
<dbReference type="Pfam" id="PF13439">
    <property type="entry name" value="Glyco_transf_4"/>
    <property type="match status" value="1"/>
</dbReference>
<proteinExistence type="predicted"/>
<reference evidence="2 3" key="1">
    <citation type="submission" date="2023-05" db="EMBL/GenBank/DDBJ databases">
        <authorList>
            <person name="Zhang X."/>
        </authorList>
    </citation>
    <scope>NUCLEOTIDE SEQUENCE [LARGE SCALE GENOMIC DNA]</scope>
    <source>
        <strain evidence="2 3">DM2B3-1</strain>
    </source>
</reference>
<dbReference type="PANTHER" id="PTHR45947:SF3">
    <property type="entry name" value="SULFOQUINOVOSYL TRANSFERASE SQD2"/>
    <property type="match status" value="1"/>
</dbReference>
<comment type="caution">
    <text evidence="2">The sequence shown here is derived from an EMBL/GenBank/DDBJ whole genome shotgun (WGS) entry which is preliminary data.</text>
</comment>
<protein>
    <submittedName>
        <fullName evidence="2">Glycosyltransferase family 4 protein</fullName>
    </submittedName>
</protein>
<name>A0ABT7CUE9_9BACT</name>
<dbReference type="CDD" id="cd03825">
    <property type="entry name" value="GT4_WcaC-like"/>
    <property type="match status" value="1"/>
</dbReference>
<gene>
    <name evidence="2" type="ORF">QNI19_29630</name>
</gene>
<accession>A0ABT7CUE9</accession>
<organism evidence="2 3">
    <name type="scientific">Xanthocytophaga flava</name>
    <dbReference type="NCBI Taxonomy" id="3048013"/>
    <lineage>
        <taxon>Bacteria</taxon>
        <taxon>Pseudomonadati</taxon>
        <taxon>Bacteroidota</taxon>
        <taxon>Cytophagia</taxon>
        <taxon>Cytophagales</taxon>
        <taxon>Rhodocytophagaceae</taxon>
        <taxon>Xanthocytophaga</taxon>
    </lineage>
</organism>
<evidence type="ECO:0000313" key="2">
    <source>
        <dbReference type="EMBL" id="MDJ1497136.1"/>
    </source>
</evidence>
<dbReference type="EMBL" id="JASJOT010000029">
    <property type="protein sequence ID" value="MDJ1497136.1"/>
    <property type="molecule type" value="Genomic_DNA"/>
</dbReference>
<keyword evidence="3" id="KW-1185">Reference proteome</keyword>
<dbReference type="Gene3D" id="3.40.50.2000">
    <property type="entry name" value="Glycogen Phosphorylase B"/>
    <property type="match status" value="2"/>
</dbReference>
<dbReference type="InterPro" id="IPR028098">
    <property type="entry name" value="Glyco_trans_4-like_N"/>
</dbReference>
<feature type="domain" description="Glycosyltransferase subfamily 4-like N-terminal" evidence="1">
    <location>
        <begin position="12"/>
        <end position="217"/>
    </location>
</feature>